<evidence type="ECO:0000256" key="1">
    <source>
        <dbReference type="SAM" id="MobiDB-lite"/>
    </source>
</evidence>
<keyword evidence="3" id="KW-1185">Reference proteome</keyword>
<name>A0A9W8V8Q1_9HYPO</name>
<gene>
    <name evidence="2" type="ORF">NW755_000958</name>
</gene>
<organism evidence="2 3">
    <name type="scientific">Fusarium falciforme</name>
    <dbReference type="NCBI Taxonomy" id="195108"/>
    <lineage>
        <taxon>Eukaryota</taxon>
        <taxon>Fungi</taxon>
        <taxon>Dikarya</taxon>
        <taxon>Ascomycota</taxon>
        <taxon>Pezizomycotina</taxon>
        <taxon>Sordariomycetes</taxon>
        <taxon>Hypocreomycetidae</taxon>
        <taxon>Hypocreales</taxon>
        <taxon>Nectriaceae</taxon>
        <taxon>Fusarium</taxon>
        <taxon>Fusarium solani species complex</taxon>
    </lineage>
</organism>
<dbReference type="AlphaFoldDB" id="A0A9W8V8Q1"/>
<comment type="caution">
    <text evidence="2">The sequence shown here is derived from an EMBL/GenBank/DDBJ whole genome shotgun (WGS) entry which is preliminary data.</text>
</comment>
<reference evidence="2" key="1">
    <citation type="submission" date="2022-09" db="EMBL/GenBank/DDBJ databases">
        <title>Fusarium specimens isolated from Avocado Roots.</title>
        <authorList>
            <person name="Stajich J."/>
            <person name="Roper C."/>
            <person name="Heimlech-Rivalta G."/>
        </authorList>
    </citation>
    <scope>NUCLEOTIDE SEQUENCE</scope>
    <source>
        <strain evidence="2">A02</strain>
    </source>
</reference>
<evidence type="ECO:0000313" key="2">
    <source>
        <dbReference type="EMBL" id="KAJ4198273.1"/>
    </source>
</evidence>
<dbReference type="Proteomes" id="UP001152087">
    <property type="component" value="Unassembled WGS sequence"/>
</dbReference>
<accession>A0A9W8V8Q1</accession>
<evidence type="ECO:0000313" key="3">
    <source>
        <dbReference type="Proteomes" id="UP001152087"/>
    </source>
</evidence>
<feature type="region of interest" description="Disordered" evidence="1">
    <location>
        <begin position="13"/>
        <end position="36"/>
    </location>
</feature>
<proteinExistence type="predicted"/>
<protein>
    <submittedName>
        <fullName evidence="2">Uncharacterized protein</fullName>
    </submittedName>
</protein>
<dbReference type="EMBL" id="JAOQAV010000001">
    <property type="protein sequence ID" value="KAJ4198273.1"/>
    <property type="molecule type" value="Genomic_DNA"/>
</dbReference>
<sequence length="137" mass="14620">MCLRDWDPQLADAPTPLGHGTGYHRSRGSGEDQSRTKVKGACIGRHVLPLSIPCEGYESFGGAQAPGTISIQNVSAGIVSAMRRMMCLGSIGGLPNTYCVALRISGYSIIVQMLSSRSRQGLRTKFLSNAAIQSQVH</sequence>